<comment type="caution">
    <text evidence="2">The sequence shown here is derived from an EMBL/GenBank/DDBJ whole genome shotgun (WGS) entry which is preliminary data.</text>
</comment>
<proteinExistence type="predicted"/>
<evidence type="ECO:0008006" key="4">
    <source>
        <dbReference type="Google" id="ProtNLM"/>
    </source>
</evidence>
<evidence type="ECO:0000313" key="2">
    <source>
        <dbReference type="EMBL" id="MDP1421271.1"/>
    </source>
</evidence>
<dbReference type="AlphaFoldDB" id="A0AA90NWA4"/>
<organism evidence="2 3">
    <name type="scientific">Peribacillus simplex</name>
    <dbReference type="NCBI Taxonomy" id="1478"/>
    <lineage>
        <taxon>Bacteria</taxon>
        <taxon>Bacillati</taxon>
        <taxon>Bacillota</taxon>
        <taxon>Bacilli</taxon>
        <taxon>Bacillales</taxon>
        <taxon>Bacillaceae</taxon>
        <taxon>Peribacillus</taxon>
    </lineage>
</organism>
<feature type="chain" id="PRO_5041665596" description="Secreted protein" evidence="1">
    <location>
        <begin position="23"/>
        <end position="54"/>
    </location>
</feature>
<dbReference type="EMBL" id="JAUUTP010000037">
    <property type="protein sequence ID" value="MDP1421271.1"/>
    <property type="molecule type" value="Genomic_DNA"/>
</dbReference>
<dbReference type="Proteomes" id="UP001178277">
    <property type="component" value="Unassembled WGS sequence"/>
</dbReference>
<reference evidence="2" key="1">
    <citation type="submission" date="2023-07" db="EMBL/GenBank/DDBJ databases">
        <title>Murine gut Bacillus species.</title>
        <authorList>
            <person name="Gutman E."/>
            <person name="Hashuel R."/>
            <person name="Litvak Y."/>
        </authorList>
    </citation>
    <scope>NUCLEOTIDE SEQUENCE</scope>
    <source>
        <strain evidence="2">RU283</strain>
    </source>
</reference>
<evidence type="ECO:0000313" key="3">
    <source>
        <dbReference type="Proteomes" id="UP001178277"/>
    </source>
</evidence>
<accession>A0AA90NWA4</accession>
<keyword evidence="1" id="KW-0732">Signal</keyword>
<feature type="signal peptide" evidence="1">
    <location>
        <begin position="1"/>
        <end position="22"/>
    </location>
</feature>
<gene>
    <name evidence="2" type="ORF">Q8G35_23575</name>
</gene>
<dbReference type="RefSeq" id="WP_305162303.1">
    <property type="nucleotide sequence ID" value="NZ_JAUUTP010000037.1"/>
</dbReference>
<name>A0AA90NWA4_9BACI</name>
<sequence length="54" mass="5916">MKKLIISLFIFCFIATGIVTNAAAEADKLLMTAEVIIPNYVSSKCSDNCIQNTF</sequence>
<evidence type="ECO:0000256" key="1">
    <source>
        <dbReference type="SAM" id="SignalP"/>
    </source>
</evidence>
<protein>
    <recommendedName>
        <fullName evidence="4">Secreted protein</fullName>
    </recommendedName>
</protein>